<comment type="similarity">
    <text evidence="5">Belongs to the methyl-accepting chemotaxis (MCP) protein family.</text>
</comment>
<dbReference type="Gene3D" id="1.10.287.950">
    <property type="entry name" value="Methyl-accepting chemotaxis protein"/>
    <property type="match status" value="1"/>
</dbReference>
<proteinExistence type="inferred from homology"/>
<dbReference type="RefSeq" id="WP_088910764.1">
    <property type="nucleotide sequence ID" value="NZ_CP018145.1"/>
</dbReference>
<dbReference type="GO" id="GO:0007165">
    <property type="term" value="P:signal transduction"/>
    <property type="evidence" value="ECO:0007669"/>
    <property type="project" value="UniProtKB-KW"/>
</dbReference>
<dbReference type="GO" id="GO:0006935">
    <property type="term" value="P:chemotaxis"/>
    <property type="evidence" value="ECO:0007669"/>
    <property type="project" value="InterPro"/>
</dbReference>
<comment type="subcellular location">
    <subcellularLocation>
        <location evidence="1">Cell membrane</location>
    </subcellularLocation>
</comment>
<dbReference type="PANTHER" id="PTHR32089">
    <property type="entry name" value="METHYL-ACCEPTING CHEMOTAXIS PROTEIN MCPB"/>
    <property type="match status" value="1"/>
</dbReference>
<organism evidence="10 11">
    <name type="scientific">Brevibacillus formosus</name>
    <dbReference type="NCBI Taxonomy" id="54913"/>
    <lineage>
        <taxon>Bacteria</taxon>
        <taxon>Bacillati</taxon>
        <taxon>Bacillota</taxon>
        <taxon>Bacilli</taxon>
        <taxon>Bacillales</taxon>
        <taxon>Paenibacillaceae</taxon>
        <taxon>Brevibacillus</taxon>
    </lineage>
</organism>
<name>A0A220MRY3_9BACL</name>
<keyword evidence="4 6" id="KW-0807">Transducer</keyword>
<dbReference type="AlphaFoldDB" id="A0A220MRY3"/>
<dbReference type="Proteomes" id="UP000197781">
    <property type="component" value="Chromosome"/>
</dbReference>
<protein>
    <submittedName>
        <fullName evidence="10">Chemotaxis protein</fullName>
    </submittedName>
</protein>
<dbReference type="GO" id="GO:0004888">
    <property type="term" value="F:transmembrane signaling receptor activity"/>
    <property type="evidence" value="ECO:0007669"/>
    <property type="project" value="InterPro"/>
</dbReference>
<dbReference type="CDD" id="cd11386">
    <property type="entry name" value="MCP_signal"/>
    <property type="match status" value="1"/>
</dbReference>
<dbReference type="FunFam" id="1.10.287.950:FF:000001">
    <property type="entry name" value="Methyl-accepting chemotaxis sensory transducer"/>
    <property type="match status" value="1"/>
</dbReference>
<dbReference type="SMART" id="SM00283">
    <property type="entry name" value="MA"/>
    <property type="match status" value="1"/>
</dbReference>
<feature type="domain" description="Methyl-accepting transducer" evidence="8">
    <location>
        <begin position="289"/>
        <end position="525"/>
    </location>
</feature>
<dbReference type="Pfam" id="PF00672">
    <property type="entry name" value="HAMP"/>
    <property type="match status" value="1"/>
</dbReference>
<dbReference type="InterPro" id="IPR024478">
    <property type="entry name" value="HlyB_4HB_MCP"/>
</dbReference>
<dbReference type="SMART" id="SM00304">
    <property type="entry name" value="HAMP"/>
    <property type="match status" value="1"/>
</dbReference>
<evidence type="ECO:0000256" key="1">
    <source>
        <dbReference type="ARBA" id="ARBA00004236"/>
    </source>
</evidence>
<keyword evidence="7" id="KW-1133">Transmembrane helix</keyword>
<feature type="transmembrane region" description="Helical" evidence="7">
    <location>
        <begin position="197"/>
        <end position="219"/>
    </location>
</feature>
<dbReference type="PROSITE" id="PS50885">
    <property type="entry name" value="HAMP"/>
    <property type="match status" value="1"/>
</dbReference>
<evidence type="ECO:0000256" key="4">
    <source>
        <dbReference type="ARBA" id="ARBA00023224"/>
    </source>
</evidence>
<dbReference type="PANTHER" id="PTHR32089:SF112">
    <property type="entry name" value="LYSOZYME-LIKE PROTEIN-RELATED"/>
    <property type="match status" value="1"/>
</dbReference>
<dbReference type="Pfam" id="PF12729">
    <property type="entry name" value="4HB_MCP_1"/>
    <property type="match status" value="1"/>
</dbReference>
<evidence type="ECO:0000259" key="8">
    <source>
        <dbReference type="PROSITE" id="PS50111"/>
    </source>
</evidence>
<dbReference type="InterPro" id="IPR004090">
    <property type="entry name" value="Chemotax_Me-accpt_rcpt"/>
</dbReference>
<dbReference type="EMBL" id="CP018145">
    <property type="protein sequence ID" value="ASJ57310.1"/>
    <property type="molecule type" value="Genomic_DNA"/>
</dbReference>
<reference evidence="10 11" key="1">
    <citation type="submission" date="2016-11" db="EMBL/GenBank/DDBJ databases">
        <authorList>
            <person name="Jaros S."/>
            <person name="Januszkiewicz K."/>
            <person name="Wedrychowicz H."/>
        </authorList>
    </citation>
    <scope>NUCLEOTIDE SEQUENCE [LARGE SCALE GENOMIC DNA]</scope>
    <source>
        <strain evidence="10 11">NF2</strain>
    </source>
</reference>
<evidence type="ECO:0000256" key="3">
    <source>
        <dbReference type="ARBA" id="ARBA00023136"/>
    </source>
</evidence>
<dbReference type="GO" id="GO:0005886">
    <property type="term" value="C:plasma membrane"/>
    <property type="evidence" value="ECO:0007669"/>
    <property type="project" value="UniProtKB-SubCell"/>
</dbReference>
<dbReference type="CDD" id="cd06225">
    <property type="entry name" value="HAMP"/>
    <property type="match status" value="1"/>
</dbReference>
<dbReference type="InterPro" id="IPR003660">
    <property type="entry name" value="HAMP_dom"/>
</dbReference>
<dbReference type="KEGG" id="bfm:BP422_29650"/>
<sequence>MKWTIGKKLASAYALILVIMLFMGITTITKMQQMNQKMVEMNTNLRPGLEAILKINMTLETVYGVTQTMLTSESMDEKNKYAQQVEDQFAYMDGLLASYEKTVFIEEDRNNYEGLKQALKKYEEFSPEYVAIAKKVDIRRPAADADMAELDRIKKKGSELFLERKKYLDAMITYNSEGAQRAGTESAQLYESVKRDLIIIMVISVIVCVVLAVVLTTSIRRPILRLMEEMKKVADGDLRVEPLVVKSRDEIMDLSNSFNEMTSSLTTVIRQVGGTSEQVAASAEQLTASADQTSRATEQIAVTVQEVAAGVDRQVASVDNGAKSIDDMSRGIRQIANNAQQTSNMVSEVANMAGEGNQSIQAAVQQMNAIHASMRELSSVIDGLGNHSQAIGEIIEVITGIADQTNLLALNAAIEAARAGEHGRGFAVVADEVRKLAEQSAQSAQKIAQLISTIQTDTKVAVESMETGTREVQEGIRVVHRAGETFGQIQNSISTVVDQIHDVSASAQEVSAHSEQVVQAMELVSEVSDLTADGTQNVSAATQQQLASMEEIASSATALSNMAEELQHMIRRFKV</sequence>
<evidence type="ECO:0000256" key="6">
    <source>
        <dbReference type="PROSITE-ProRule" id="PRU00284"/>
    </source>
</evidence>
<accession>A0A220MRY3</accession>
<dbReference type="Gene3D" id="6.10.340.10">
    <property type="match status" value="1"/>
</dbReference>
<keyword evidence="2" id="KW-1003">Cell membrane</keyword>
<evidence type="ECO:0000313" key="10">
    <source>
        <dbReference type="EMBL" id="ASJ57310.1"/>
    </source>
</evidence>
<dbReference type="InterPro" id="IPR004089">
    <property type="entry name" value="MCPsignal_dom"/>
</dbReference>
<dbReference type="PROSITE" id="PS50111">
    <property type="entry name" value="CHEMOTAXIS_TRANSDUC_2"/>
    <property type="match status" value="1"/>
</dbReference>
<evidence type="ECO:0000256" key="2">
    <source>
        <dbReference type="ARBA" id="ARBA00022475"/>
    </source>
</evidence>
<keyword evidence="7" id="KW-0812">Transmembrane</keyword>
<keyword evidence="3 7" id="KW-0472">Membrane</keyword>
<dbReference type="SUPFAM" id="SSF58104">
    <property type="entry name" value="Methyl-accepting chemotaxis protein (MCP) signaling domain"/>
    <property type="match status" value="1"/>
</dbReference>
<evidence type="ECO:0000259" key="9">
    <source>
        <dbReference type="PROSITE" id="PS50885"/>
    </source>
</evidence>
<feature type="transmembrane region" description="Helical" evidence="7">
    <location>
        <begin position="12"/>
        <end position="29"/>
    </location>
</feature>
<evidence type="ECO:0000256" key="7">
    <source>
        <dbReference type="SAM" id="Phobius"/>
    </source>
</evidence>
<evidence type="ECO:0000313" key="11">
    <source>
        <dbReference type="Proteomes" id="UP000197781"/>
    </source>
</evidence>
<dbReference type="Pfam" id="PF00015">
    <property type="entry name" value="MCPsignal"/>
    <property type="match status" value="1"/>
</dbReference>
<gene>
    <name evidence="10" type="ORF">BP422_29650</name>
</gene>
<dbReference type="PRINTS" id="PR00260">
    <property type="entry name" value="CHEMTRNSDUCR"/>
</dbReference>
<evidence type="ECO:0000256" key="5">
    <source>
        <dbReference type="ARBA" id="ARBA00029447"/>
    </source>
</evidence>
<feature type="domain" description="HAMP" evidence="9">
    <location>
        <begin position="217"/>
        <end position="270"/>
    </location>
</feature>